<dbReference type="AlphaFoldDB" id="A0A426YLL1"/>
<proteinExistence type="predicted"/>
<gene>
    <name evidence="1" type="ORF">B296_00019335</name>
</gene>
<evidence type="ECO:0000313" key="1">
    <source>
        <dbReference type="EMBL" id="RRT52606.1"/>
    </source>
</evidence>
<sequence length="72" mass="7318">MRSCAQLLAYGGVGLVPSGGSGTGWTERSSGVDPIEQGLENSIGARIDPIEWELGNLNGAGDDQTERGGSGI</sequence>
<reference evidence="1 2" key="1">
    <citation type="journal article" date="2014" name="Agronomy (Basel)">
        <title>A Draft Genome Sequence for Ensete ventricosum, the Drought-Tolerant Tree Against Hunger.</title>
        <authorList>
            <person name="Harrison J."/>
            <person name="Moore K.A."/>
            <person name="Paszkiewicz K."/>
            <person name="Jones T."/>
            <person name="Grant M."/>
            <person name="Ambacheew D."/>
            <person name="Muzemil S."/>
            <person name="Studholme D.J."/>
        </authorList>
    </citation>
    <scope>NUCLEOTIDE SEQUENCE [LARGE SCALE GENOMIC DNA]</scope>
</reference>
<comment type="caution">
    <text evidence="1">The sequence shown here is derived from an EMBL/GenBank/DDBJ whole genome shotgun (WGS) entry which is preliminary data.</text>
</comment>
<dbReference type="EMBL" id="AMZH03011581">
    <property type="protein sequence ID" value="RRT52606.1"/>
    <property type="molecule type" value="Genomic_DNA"/>
</dbReference>
<dbReference type="Proteomes" id="UP000287651">
    <property type="component" value="Unassembled WGS sequence"/>
</dbReference>
<accession>A0A426YLL1</accession>
<organism evidence="1 2">
    <name type="scientific">Ensete ventricosum</name>
    <name type="common">Abyssinian banana</name>
    <name type="synonym">Musa ensete</name>
    <dbReference type="NCBI Taxonomy" id="4639"/>
    <lineage>
        <taxon>Eukaryota</taxon>
        <taxon>Viridiplantae</taxon>
        <taxon>Streptophyta</taxon>
        <taxon>Embryophyta</taxon>
        <taxon>Tracheophyta</taxon>
        <taxon>Spermatophyta</taxon>
        <taxon>Magnoliopsida</taxon>
        <taxon>Liliopsida</taxon>
        <taxon>Zingiberales</taxon>
        <taxon>Musaceae</taxon>
        <taxon>Ensete</taxon>
    </lineage>
</organism>
<protein>
    <submittedName>
        <fullName evidence="1">Uncharacterized protein</fullName>
    </submittedName>
</protein>
<name>A0A426YLL1_ENSVE</name>
<evidence type="ECO:0000313" key="2">
    <source>
        <dbReference type="Proteomes" id="UP000287651"/>
    </source>
</evidence>